<keyword evidence="5" id="KW-1185">Reference proteome</keyword>
<dbReference type="Gene3D" id="3.40.630.30">
    <property type="match status" value="1"/>
</dbReference>
<dbReference type="RefSeq" id="WP_021639140.1">
    <property type="nucleotide sequence ID" value="NZ_CANNOQ010000261.1"/>
</dbReference>
<dbReference type="PROSITE" id="PS51186">
    <property type="entry name" value="GNAT"/>
    <property type="match status" value="1"/>
</dbReference>
<dbReference type="EMBL" id="QVLV01000002">
    <property type="protein sequence ID" value="RGE64001.1"/>
    <property type="molecule type" value="Genomic_DNA"/>
</dbReference>
<gene>
    <name evidence="4" type="ORF">DXC51_02670</name>
</gene>
<proteinExistence type="predicted"/>
<keyword evidence="2" id="KW-0012">Acyltransferase</keyword>
<dbReference type="GeneID" id="97985814"/>
<dbReference type="InterPro" id="IPR056935">
    <property type="entry name" value="Rv0428c-like_C"/>
</dbReference>
<dbReference type="InterPro" id="IPR016181">
    <property type="entry name" value="Acyl_CoA_acyltransferase"/>
</dbReference>
<dbReference type="Pfam" id="PF24553">
    <property type="entry name" value="Rv0428c_C"/>
    <property type="match status" value="1"/>
</dbReference>
<organism evidence="4 5">
    <name type="scientific">Eisenbergiella massiliensis</name>
    <dbReference type="NCBI Taxonomy" id="1720294"/>
    <lineage>
        <taxon>Bacteria</taxon>
        <taxon>Bacillati</taxon>
        <taxon>Bacillota</taxon>
        <taxon>Clostridia</taxon>
        <taxon>Lachnospirales</taxon>
        <taxon>Lachnospiraceae</taxon>
        <taxon>Eisenbergiella</taxon>
    </lineage>
</organism>
<dbReference type="InterPro" id="IPR050680">
    <property type="entry name" value="YpeA/RimI_acetyltransf"/>
</dbReference>
<dbReference type="InterPro" id="IPR000182">
    <property type="entry name" value="GNAT_dom"/>
</dbReference>
<evidence type="ECO:0000313" key="4">
    <source>
        <dbReference type="EMBL" id="RGE64001.1"/>
    </source>
</evidence>
<feature type="domain" description="N-acetyltransferase" evidence="3">
    <location>
        <begin position="130"/>
        <end position="259"/>
    </location>
</feature>
<reference evidence="4" key="1">
    <citation type="submission" date="2018-08" db="EMBL/GenBank/DDBJ databases">
        <title>A genome reference for cultivated species of the human gut microbiota.</title>
        <authorList>
            <person name="Zou Y."/>
            <person name="Xue W."/>
            <person name="Luo G."/>
        </authorList>
    </citation>
    <scope>NUCLEOTIDE SEQUENCE [LARGE SCALE GENOMIC DNA]</scope>
    <source>
        <strain evidence="4">TF05-5AC</strain>
    </source>
</reference>
<name>A0A3E3IAG0_9FIRM</name>
<keyword evidence="1 4" id="KW-0808">Transferase</keyword>
<dbReference type="SUPFAM" id="SSF55729">
    <property type="entry name" value="Acyl-CoA N-acyltransferases (Nat)"/>
    <property type="match status" value="1"/>
</dbReference>
<sequence length="259" mass="29068">MNFAALRYEELALNAFPVLHTEVYDGWILRFSGGTAHEGNCVSPLYLSTKAYEDKIEYCENKFREKGLPCVFKMTANVPAALDQQLAMREYEQQDKTYIMECRLTNEGESLKNAQGDAAGASAASGTQIRLTRTMDDSWLEAFLSLDGGDCICPESARAMLTAIRNPVYCAALYENDRIIGCGLGVVEDGKIGLYDIRVHNDFRQKGIGARICRAIMEEGRREGADTAFLQVSAANRPAVRLYQSIGFEEVYTYWYRIR</sequence>
<protein>
    <submittedName>
        <fullName evidence="4">GNAT family N-acetyltransferase</fullName>
    </submittedName>
</protein>
<comment type="caution">
    <text evidence="4">The sequence shown here is derived from an EMBL/GenBank/DDBJ whole genome shotgun (WGS) entry which is preliminary data.</text>
</comment>
<evidence type="ECO:0000259" key="3">
    <source>
        <dbReference type="PROSITE" id="PS51186"/>
    </source>
</evidence>
<accession>A0A3E3IAG0</accession>
<dbReference type="AlphaFoldDB" id="A0A3E3IAG0"/>
<evidence type="ECO:0000256" key="2">
    <source>
        <dbReference type="ARBA" id="ARBA00023315"/>
    </source>
</evidence>
<dbReference type="GO" id="GO:0016747">
    <property type="term" value="F:acyltransferase activity, transferring groups other than amino-acyl groups"/>
    <property type="evidence" value="ECO:0007669"/>
    <property type="project" value="InterPro"/>
</dbReference>
<dbReference type="PANTHER" id="PTHR43420:SF12">
    <property type="entry name" value="N-ACETYLTRANSFERASE DOMAIN-CONTAINING PROTEIN"/>
    <property type="match status" value="1"/>
</dbReference>
<dbReference type="CDD" id="cd04301">
    <property type="entry name" value="NAT_SF"/>
    <property type="match status" value="1"/>
</dbReference>
<evidence type="ECO:0000313" key="5">
    <source>
        <dbReference type="Proteomes" id="UP000260812"/>
    </source>
</evidence>
<dbReference type="PANTHER" id="PTHR43420">
    <property type="entry name" value="ACETYLTRANSFERASE"/>
    <property type="match status" value="1"/>
</dbReference>
<dbReference type="Proteomes" id="UP000260812">
    <property type="component" value="Unassembled WGS sequence"/>
</dbReference>
<evidence type="ECO:0000256" key="1">
    <source>
        <dbReference type="ARBA" id="ARBA00022679"/>
    </source>
</evidence>